<accession>A0A0T6B4J4</accession>
<protein>
    <submittedName>
        <fullName evidence="1">Uncharacterized protein</fullName>
    </submittedName>
</protein>
<dbReference type="Proteomes" id="UP000051574">
    <property type="component" value="Unassembled WGS sequence"/>
</dbReference>
<dbReference type="InterPro" id="IPR039782">
    <property type="entry name" value="VPS13B"/>
</dbReference>
<name>A0A0T6B4J4_9SCAR</name>
<dbReference type="AlphaFoldDB" id="A0A0T6B4J4"/>
<sequence length="213" mass="24015">ELLPPSADDFDALNENISMSVIQFTAVAPVIEFHLFDHPYFQSTKEHLFRKRKKLSTVVPPPQSVSFMPKFALEIQCIDAKISRPIYTKRLIQTVCQLPDPPKHMFDACYANLSVKLIGFCSRLVLASGKQTTIILPFNATFNNKLIIDPEYWTNPETVHDEMEVQSDSITITATKPKAVLIGLILSKLAKMKSEDVIQYISNSSILIDAMKD</sequence>
<organism evidence="1 2">
    <name type="scientific">Oryctes borbonicus</name>
    <dbReference type="NCBI Taxonomy" id="1629725"/>
    <lineage>
        <taxon>Eukaryota</taxon>
        <taxon>Metazoa</taxon>
        <taxon>Ecdysozoa</taxon>
        <taxon>Arthropoda</taxon>
        <taxon>Hexapoda</taxon>
        <taxon>Insecta</taxon>
        <taxon>Pterygota</taxon>
        <taxon>Neoptera</taxon>
        <taxon>Endopterygota</taxon>
        <taxon>Coleoptera</taxon>
        <taxon>Polyphaga</taxon>
        <taxon>Scarabaeiformia</taxon>
        <taxon>Scarabaeidae</taxon>
        <taxon>Dynastinae</taxon>
        <taxon>Oryctes</taxon>
    </lineage>
</organism>
<feature type="non-terminal residue" evidence="1">
    <location>
        <position position="1"/>
    </location>
</feature>
<dbReference type="PANTHER" id="PTHR12517">
    <property type="entry name" value="VACUOLAR PROTEIN SORTING-ASSOCIATED PROTEIN 13B"/>
    <property type="match status" value="1"/>
</dbReference>
<dbReference type="OrthoDB" id="445152at2759"/>
<keyword evidence="2" id="KW-1185">Reference proteome</keyword>
<reference evidence="1 2" key="1">
    <citation type="submission" date="2015-09" db="EMBL/GenBank/DDBJ databases">
        <title>Draft genome of the scarab beetle Oryctes borbonicus.</title>
        <authorList>
            <person name="Meyer J.M."/>
            <person name="Markov G.V."/>
            <person name="Baskaran P."/>
            <person name="Herrmann M."/>
            <person name="Sommer R.J."/>
            <person name="Roedelsperger C."/>
        </authorList>
    </citation>
    <scope>NUCLEOTIDE SEQUENCE [LARGE SCALE GENOMIC DNA]</scope>
    <source>
        <strain evidence="1">OB123</strain>
        <tissue evidence="1">Whole animal</tissue>
    </source>
</reference>
<proteinExistence type="predicted"/>
<gene>
    <name evidence="1" type="ORF">AMK59_3734</name>
</gene>
<feature type="non-terminal residue" evidence="1">
    <location>
        <position position="213"/>
    </location>
</feature>
<evidence type="ECO:0000313" key="1">
    <source>
        <dbReference type="EMBL" id="KRT82355.1"/>
    </source>
</evidence>
<comment type="caution">
    <text evidence="1">The sequence shown here is derived from an EMBL/GenBank/DDBJ whole genome shotgun (WGS) entry which is preliminary data.</text>
</comment>
<evidence type="ECO:0000313" key="2">
    <source>
        <dbReference type="Proteomes" id="UP000051574"/>
    </source>
</evidence>
<dbReference type="EMBL" id="LJIG01009800">
    <property type="protein sequence ID" value="KRT82355.1"/>
    <property type="molecule type" value="Genomic_DNA"/>
</dbReference>
<dbReference type="PANTHER" id="PTHR12517:SF0">
    <property type="entry name" value="INTERMEMBRANE LIPID TRANSFER PROTEIN VPS13B"/>
    <property type="match status" value="1"/>
</dbReference>